<dbReference type="PANTHER" id="PTHR12242:SF1">
    <property type="entry name" value="MYND-TYPE DOMAIN-CONTAINING PROTEIN"/>
    <property type="match status" value="1"/>
</dbReference>
<dbReference type="OrthoDB" id="419711at2759"/>
<keyword evidence="1" id="KW-0472">Membrane</keyword>
<feature type="transmembrane region" description="Helical" evidence="1">
    <location>
        <begin position="174"/>
        <end position="200"/>
    </location>
</feature>
<feature type="transmembrane region" description="Helical" evidence="1">
    <location>
        <begin position="26"/>
        <end position="50"/>
    </location>
</feature>
<dbReference type="GO" id="GO:0016020">
    <property type="term" value="C:membrane"/>
    <property type="evidence" value="ECO:0007669"/>
    <property type="project" value="TreeGrafter"/>
</dbReference>
<accession>A0A0L8GXW5</accession>
<dbReference type="AlphaFoldDB" id="A0A0L8GXW5"/>
<evidence type="ECO:0008006" key="3">
    <source>
        <dbReference type="Google" id="ProtNLM"/>
    </source>
</evidence>
<feature type="transmembrane region" description="Helical" evidence="1">
    <location>
        <begin position="70"/>
        <end position="93"/>
    </location>
</feature>
<reference evidence="2" key="1">
    <citation type="submission" date="2015-07" db="EMBL/GenBank/DDBJ databases">
        <title>MeaNS - Measles Nucleotide Surveillance Program.</title>
        <authorList>
            <person name="Tran T."/>
            <person name="Druce J."/>
        </authorList>
    </citation>
    <scope>NUCLEOTIDE SEQUENCE</scope>
    <source>
        <strain evidence="2">UCB-OBI-ISO-001</strain>
        <tissue evidence="2">Gonad</tissue>
    </source>
</reference>
<dbReference type="EMBL" id="KQ420017">
    <property type="protein sequence ID" value="KOF81669.1"/>
    <property type="molecule type" value="Genomic_DNA"/>
</dbReference>
<name>A0A0L8GXW5_OCTBM</name>
<feature type="transmembrane region" description="Helical" evidence="1">
    <location>
        <begin position="105"/>
        <end position="124"/>
    </location>
</feature>
<keyword evidence="1" id="KW-0812">Transmembrane</keyword>
<dbReference type="Pfam" id="PF21534">
    <property type="entry name" value="Rost"/>
    <property type="match status" value="1"/>
</dbReference>
<dbReference type="STRING" id="37653.A0A0L8GXW5"/>
<feature type="transmembrane region" description="Helical" evidence="1">
    <location>
        <begin position="131"/>
        <end position="151"/>
    </location>
</feature>
<dbReference type="PANTHER" id="PTHR12242">
    <property type="entry name" value="OS02G0130600 PROTEIN-RELATED"/>
    <property type="match status" value="1"/>
</dbReference>
<evidence type="ECO:0000313" key="2">
    <source>
        <dbReference type="EMBL" id="KOF81669.1"/>
    </source>
</evidence>
<protein>
    <recommendedName>
        <fullName evidence="3">Protein rolling stone</fullName>
    </recommendedName>
</protein>
<gene>
    <name evidence="2" type="ORF">OCBIM_22026207mg</name>
</gene>
<organism evidence="2">
    <name type="scientific">Octopus bimaculoides</name>
    <name type="common">California two-spotted octopus</name>
    <dbReference type="NCBI Taxonomy" id="37653"/>
    <lineage>
        <taxon>Eukaryota</taxon>
        <taxon>Metazoa</taxon>
        <taxon>Spiralia</taxon>
        <taxon>Lophotrochozoa</taxon>
        <taxon>Mollusca</taxon>
        <taxon>Cephalopoda</taxon>
        <taxon>Coleoidea</taxon>
        <taxon>Octopodiformes</taxon>
        <taxon>Octopoda</taxon>
        <taxon>Incirrata</taxon>
        <taxon>Octopodidae</taxon>
        <taxon>Octopus</taxon>
    </lineage>
</organism>
<keyword evidence="1" id="KW-1133">Transmembrane helix</keyword>
<dbReference type="InterPro" id="IPR049352">
    <property type="entry name" value="Rost"/>
</dbReference>
<evidence type="ECO:0000256" key="1">
    <source>
        <dbReference type="SAM" id="Phobius"/>
    </source>
</evidence>
<proteinExistence type="predicted"/>
<sequence length="243" mass="28475">MIAAYLVFLSIYSGFASKHGVKVFIYFTYWNLYLCSLTFIMKAYHAWQFYQKYRDNKEKRPTDLSTGMKFQWVLYNITCSGGIIVAILYWLVLYHPGKTTSFLGINTHGVLASIILMDIFITAIPVRLLHAWMSSVYAALFSMFCFFYWQAGGKNTKDKPYIYSVIDFSNNWEMALICIFSLIFFMGPLLHTFLFCIHLLRRTIYNRMSCLNREKTLLHEQGHNENCEMQQTSDKETLNMNSV</sequence>